<feature type="signal peptide" evidence="2">
    <location>
        <begin position="1"/>
        <end position="17"/>
    </location>
</feature>
<dbReference type="InterPro" id="IPR029046">
    <property type="entry name" value="LolA/LolB/LppX"/>
</dbReference>
<dbReference type="PANTHER" id="PTHR35869:SF1">
    <property type="entry name" value="OUTER-MEMBRANE LIPOPROTEIN CARRIER PROTEIN"/>
    <property type="match status" value="1"/>
</dbReference>
<dbReference type="OrthoDB" id="9800501at2"/>
<keyword evidence="3" id="KW-0449">Lipoprotein</keyword>
<accession>A0A062V900</accession>
<evidence type="ECO:0000313" key="4">
    <source>
        <dbReference type="Proteomes" id="UP000027100"/>
    </source>
</evidence>
<comment type="caution">
    <text evidence="3">The sequence shown here is derived from an EMBL/GenBank/DDBJ whole genome shotgun (WGS) entry which is preliminary data.</text>
</comment>
<name>A0A062V900_9PROT</name>
<dbReference type="Pfam" id="PF03548">
    <property type="entry name" value="LolA"/>
    <property type="match status" value="1"/>
</dbReference>
<evidence type="ECO:0000256" key="1">
    <source>
        <dbReference type="ARBA" id="ARBA00022729"/>
    </source>
</evidence>
<reference evidence="3 4" key="1">
    <citation type="journal article" date="2014" name="Antonie Van Leeuwenhoek">
        <title>Hyphomonas beringensis sp. nov. and Hyphomonas chukchiensis sp. nov., isolated from surface seawater of the Bering Sea and Chukchi Sea.</title>
        <authorList>
            <person name="Li C."/>
            <person name="Lai Q."/>
            <person name="Li G."/>
            <person name="Dong C."/>
            <person name="Wang J."/>
            <person name="Liao Y."/>
            <person name="Shao Z."/>
        </authorList>
    </citation>
    <scope>NUCLEOTIDE SEQUENCE [LARGE SCALE GENOMIC DNA]</scope>
    <source>
        <strain evidence="3 4">PS728</strain>
    </source>
</reference>
<keyword evidence="1 2" id="KW-0732">Signal</keyword>
<protein>
    <submittedName>
        <fullName evidence="3">LolA family outer membrane lipoprotein carrier protein</fullName>
    </submittedName>
</protein>
<dbReference type="eggNOG" id="COG2834">
    <property type="taxonomic scope" value="Bacteria"/>
</dbReference>
<dbReference type="RefSeq" id="WP_035597387.1">
    <property type="nucleotide sequence ID" value="NZ_ARYM01000009.1"/>
</dbReference>
<dbReference type="PATRIC" id="fig|1280954.3.peg.1839"/>
<dbReference type="InterPro" id="IPR004564">
    <property type="entry name" value="OM_lipoprot_carrier_LolA-like"/>
</dbReference>
<dbReference type="PANTHER" id="PTHR35869">
    <property type="entry name" value="OUTER-MEMBRANE LIPOPROTEIN CARRIER PROTEIN"/>
    <property type="match status" value="1"/>
</dbReference>
<dbReference type="EMBL" id="ARYM01000009">
    <property type="protein sequence ID" value="KCZ98697.1"/>
    <property type="molecule type" value="Genomic_DNA"/>
</dbReference>
<sequence length="220" mass="23360">MMNFFAPLAAAAMIAGASPLLPALKQAPVSPSIAAPATAAQLTGAERAALLKEASKALATVKTARGRFEQYSPDGSFSTGQFAMQRPGKVRFDYDDPVPLLMVSDGTTVALQDSDLETTDRVPLKSTPLSLLLSDRLDFESQASVIDVRRADGRTNITVQDKSGDMEGTLTLVLASADNSLVGWRTTDANGGNTSVLLSDVETGARLNPRLFILRDFDNN</sequence>
<dbReference type="STRING" id="1280954.HPO_09083"/>
<dbReference type="Proteomes" id="UP000027100">
    <property type="component" value="Unassembled WGS sequence"/>
</dbReference>
<dbReference type="CDD" id="cd16325">
    <property type="entry name" value="LolA"/>
    <property type="match status" value="1"/>
</dbReference>
<evidence type="ECO:0000313" key="3">
    <source>
        <dbReference type="EMBL" id="KCZ98697.1"/>
    </source>
</evidence>
<dbReference type="SUPFAM" id="SSF89392">
    <property type="entry name" value="Prokaryotic lipoproteins and lipoprotein localization factors"/>
    <property type="match status" value="1"/>
</dbReference>
<evidence type="ECO:0000256" key="2">
    <source>
        <dbReference type="SAM" id="SignalP"/>
    </source>
</evidence>
<dbReference type="Gene3D" id="2.50.20.10">
    <property type="entry name" value="Lipoprotein localisation LolA/LolB/LppX"/>
    <property type="match status" value="1"/>
</dbReference>
<gene>
    <name evidence="3" type="ORF">HPO_09083</name>
</gene>
<feature type="chain" id="PRO_5001618753" evidence="2">
    <location>
        <begin position="18"/>
        <end position="220"/>
    </location>
</feature>
<proteinExistence type="predicted"/>
<keyword evidence="4" id="KW-1185">Reference proteome</keyword>
<dbReference type="AlphaFoldDB" id="A0A062V900"/>
<organism evidence="3 4">
    <name type="scientific">Hyphomonas polymorpha PS728</name>
    <dbReference type="NCBI Taxonomy" id="1280954"/>
    <lineage>
        <taxon>Bacteria</taxon>
        <taxon>Pseudomonadati</taxon>
        <taxon>Pseudomonadota</taxon>
        <taxon>Alphaproteobacteria</taxon>
        <taxon>Hyphomonadales</taxon>
        <taxon>Hyphomonadaceae</taxon>
        <taxon>Hyphomonas</taxon>
    </lineage>
</organism>